<feature type="compositionally biased region" description="Basic and acidic residues" evidence="4">
    <location>
        <begin position="171"/>
        <end position="193"/>
    </location>
</feature>
<evidence type="ECO:0000256" key="3">
    <source>
        <dbReference type="PROSITE-ProRule" id="PRU00339"/>
    </source>
</evidence>
<dbReference type="Proteomes" id="UP001652700">
    <property type="component" value="Unplaced"/>
</dbReference>
<dbReference type="Gene3D" id="1.25.40.10">
    <property type="entry name" value="Tetratricopeptide repeat domain"/>
    <property type="match status" value="2"/>
</dbReference>
<feature type="compositionally biased region" description="Low complexity" evidence="4">
    <location>
        <begin position="1"/>
        <end position="13"/>
    </location>
</feature>
<feature type="region of interest" description="Disordered" evidence="4">
    <location>
        <begin position="1"/>
        <end position="23"/>
    </location>
</feature>
<dbReference type="GeneID" id="114325824"/>
<reference evidence="5" key="1">
    <citation type="submission" date="2025-05" db="UniProtKB">
        <authorList>
            <consortium name="EnsemblMetazoa"/>
        </authorList>
    </citation>
    <scope>IDENTIFICATION</scope>
</reference>
<feature type="compositionally biased region" description="Pro residues" evidence="4">
    <location>
        <begin position="539"/>
        <end position="549"/>
    </location>
</feature>
<evidence type="ECO:0000256" key="1">
    <source>
        <dbReference type="ARBA" id="ARBA00022737"/>
    </source>
</evidence>
<name>A0ABM5JWT8_DIAVI</name>
<dbReference type="PANTHER" id="PTHR44314">
    <property type="entry name" value="CILIA- AND FLAGELLA-ASSOCIATED PROTEIN 70"/>
    <property type="match status" value="1"/>
</dbReference>
<feature type="region of interest" description="Disordered" evidence="4">
    <location>
        <begin position="156"/>
        <end position="210"/>
    </location>
</feature>
<accession>A0ABM5JWT8</accession>
<feature type="compositionally biased region" description="Basic and acidic residues" evidence="4">
    <location>
        <begin position="14"/>
        <end position="23"/>
    </location>
</feature>
<dbReference type="PROSITE" id="PS50005">
    <property type="entry name" value="TPR"/>
    <property type="match status" value="1"/>
</dbReference>
<dbReference type="RefSeq" id="XP_050502397.1">
    <property type="nucleotide sequence ID" value="XM_050646440.1"/>
</dbReference>
<sequence length="1113" mass="127838">MPPKSSKSATEAAKASDTRHSVDDALPEPKYKVINILIENYQNIKPFFPVAEVLTTINHDDKIIGNTTALPILDDDLIPVNQTFSLTINVNNPKELDALVSVPLIFIVTQNQGTIDSSLYSQIQLTKPLQNIPLTKSFDSVISIYEAFTGRKTEISEEAKNKRNKRNKSAKGSEKSKAEKKSRKSQNESKTNSERSSTLKSKSSSLVKSDKPKSAANYDLTSFGICCMDLLPVFYKPSKFSQTLYIKPTVQYTDNKMLSFKAHPTIEVTIFIEEDLDLENSTFLNFTLETIYNVPALMSEEMDYWACIMLPMLNGRKSPLLFTNPATVSTNQQPISKLWPGTTRAYNDANATVYTTPEDHNDLISRFDTNYESYITEESPRLEFVMIKRHLMFRDALTELINHIHVHKKVVLEIYVAPKDKTKKKSPNLFGKSLEFSRKIRKSADSLHLMAILDVAALTYPGVQQVRLAAPITTFTPEEAANGGLDDSFFFPYSKRDSKEPKDREPRENLPKKDNKSVKSSKSSKAKSKEGHYMKDLLPPKPAPPPEPEPSVQVYNEAGKPCFVVVTFEMSNPLVQAKKVEDVQEDLSMLIKEKQKNSDLHPTSMLSKCMSYDYYNELLNAMIFDLNDKFLTFSNENCMKPAECLTRKESSQKIAGRFVEFLKHEGIYESYVHSITKATSLMISKDFQRVNGKDIKEHQQFIGNVFVFLISKMNKTVNHLICHEMEPVTTYKKIDNFFFYAKEAMDTNREEIAEKYFLERICNDSQNACYWFDYGIYLLEKKEDDKAYECMKECLLQQQQHKYGLIVLAALLSNKGHKEDAETCFLNVVTDNPEWCEGWAIFYLFYQKTENYGGMDNTLRMAKKYSDLSAPLDYFSEYEDLVWTSEICPKTVFFRTAMLLLKLRLYSWTELALAQEINTHPGFTHYLLSALCYYKRLYRHALDHLEETMKYYGPNYAASSLAGHCFLGLDRKGEAEKQYYYALESYNRPVYLHLVTVNLAQVLIDKGADQEARNLMLLACKYNPSPYTWYMAGKLYYEQKDFLSAEECFSEANAMDNTYAEIWGYLALVNFKLQRQHEADQCLNHAIKNKLSDEDLLELIKDECSLYNHMCSI</sequence>
<evidence type="ECO:0000256" key="4">
    <source>
        <dbReference type="SAM" id="MobiDB-lite"/>
    </source>
</evidence>
<feature type="region of interest" description="Disordered" evidence="4">
    <location>
        <begin position="486"/>
        <end position="554"/>
    </location>
</feature>
<dbReference type="InterPro" id="IPR011990">
    <property type="entry name" value="TPR-like_helical_dom_sf"/>
</dbReference>
<evidence type="ECO:0000256" key="2">
    <source>
        <dbReference type="ARBA" id="ARBA00022803"/>
    </source>
</evidence>
<feature type="compositionally biased region" description="Basic and acidic residues" evidence="4">
    <location>
        <begin position="494"/>
        <end position="517"/>
    </location>
</feature>
<keyword evidence="6" id="KW-1185">Reference proteome</keyword>
<keyword evidence="2 3" id="KW-0802">TPR repeat</keyword>
<dbReference type="InterPro" id="IPR019734">
    <property type="entry name" value="TPR_rpt"/>
</dbReference>
<dbReference type="PANTHER" id="PTHR44314:SF1">
    <property type="entry name" value="CILIA- AND FLAGELLA-ASSOCIATED PROTEIN 70"/>
    <property type="match status" value="1"/>
</dbReference>
<proteinExistence type="predicted"/>
<feature type="compositionally biased region" description="Low complexity" evidence="4">
    <location>
        <begin position="194"/>
        <end position="207"/>
    </location>
</feature>
<dbReference type="EnsemblMetazoa" id="XM_050646440.1">
    <property type="protein sequence ID" value="XP_050502397.1"/>
    <property type="gene ID" value="LOC114325824"/>
</dbReference>
<evidence type="ECO:0000313" key="5">
    <source>
        <dbReference type="EnsemblMetazoa" id="XP_050502397.1"/>
    </source>
</evidence>
<organism evidence="5 6">
    <name type="scientific">Diabrotica virgifera virgifera</name>
    <name type="common">western corn rootworm</name>
    <dbReference type="NCBI Taxonomy" id="50390"/>
    <lineage>
        <taxon>Eukaryota</taxon>
        <taxon>Metazoa</taxon>
        <taxon>Ecdysozoa</taxon>
        <taxon>Arthropoda</taxon>
        <taxon>Hexapoda</taxon>
        <taxon>Insecta</taxon>
        <taxon>Pterygota</taxon>
        <taxon>Neoptera</taxon>
        <taxon>Endopterygota</taxon>
        <taxon>Coleoptera</taxon>
        <taxon>Polyphaga</taxon>
        <taxon>Cucujiformia</taxon>
        <taxon>Chrysomeloidea</taxon>
        <taxon>Chrysomelidae</taxon>
        <taxon>Galerucinae</taxon>
        <taxon>Diabroticina</taxon>
        <taxon>Diabroticites</taxon>
        <taxon>Diabrotica</taxon>
    </lineage>
</organism>
<dbReference type="SUPFAM" id="SSF48452">
    <property type="entry name" value="TPR-like"/>
    <property type="match status" value="2"/>
</dbReference>
<dbReference type="InterPro" id="IPR052628">
    <property type="entry name" value="CFAP70"/>
</dbReference>
<feature type="repeat" description="TPR" evidence="3">
    <location>
        <begin position="1026"/>
        <end position="1059"/>
    </location>
</feature>
<dbReference type="SMART" id="SM00028">
    <property type="entry name" value="TPR"/>
    <property type="match status" value="4"/>
</dbReference>
<evidence type="ECO:0000313" key="6">
    <source>
        <dbReference type="Proteomes" id="UP001652700"/>
    </source>
</evidence>
<keyword evidence="1" id="KW-0677">Repeat</keyword>
<evidence type="ECO:0008006" key="7">
    <source>
        <dbReference type="Google" id="ProtNLM"/>
    </source>
</evidence>
<protein>
    <recommendedName>
        <fullName evidence="7">Cilia- and flagella-associated protein 70</fullName>
    </recommendedName>
</protein>